<accession>A0ABV6CX14</accession>
<dbReference type="EMBL" id="JBHLWK010000012">
    <property type="protein sequence ID" value="MFC0204590.1"/>
    <property type="molecule type" value="Genomic_DNA"/>
</dbReference>
<comment type="caution">
    <text evidence="2">The sequence shown here is derived from an EMBL/GenBank/DDBJ whole genome shotgun (WGS) entry which is preliminary data.</text>
</comment>
<gene>
    <name evidence="2" type="ORF">ACFFJC_09930</name>
</gene>
<evidence type="ECO:0000313" key="3">
    <source>
        <dbReference type="Proteomes" id="UP001589798"/>
    </source>
</evidence>
<dbReference type="InterPro" id="IPR029058">
    <property type="entry name" value="AB_hydrolase_fold"/>
</dbReference>
<dbReference type="InterPro" id="IPR000073">
    <property type="entry name" value="AB_hydrolase_1"/>
</dbReference>
<dbReference type="PANTHER" id="PTHR43689">
    <property type="entry name" value="HYDROLASE"/>
    <property type="match status" value="1"/>
</dbReference>
<dbReference type="Gene3D" id="3.40.50.1820">
    <property type="entry name" value="alpha/beta hydrolase"/>
    <property type="match status" value="1"/>
</dbReference>
<name>A0ABV6CX14_9SPHN</name>
<organism evidence="2 3">
    <name type="scientific">Novosphingobium soli</name>
    <dbReference type="NCBI Taxonomy" id="574956"/>
    <lineage>
        <taxon>Bacteria</taxon>
        <taxon>Pseudomonadati</taxon>
        <taxon>Pseudomonadota</taxon>
        <taxon>Alphaproteobacteria</taxon>
        <taxon>Sphingomonadales</taxon>
        <taxon>Sphingomonadaceae</taxon>
        <taxon>Novosphingobium</taxon>
    </lineage>
</organism>
<evidence type="ECO:0000313" key="2">
    <source>
        <dbReference type="EMBL" id="MFC0204590.1"/>
    </source>
</evidence>
<dbReference type="RefSeq" id="WP_379487348.1">
    <property type="nucleotide sequence ID" value="NZ_JBHLWK010000012.1"/>
</dbReference>
<evidence type="ECO:0000259" key="1">
    <source>
        <dbReference type="Pfam" id="PF00561"/>
    </source>
</evidence>
<protein>
    <submittedName>
        <fullName evidence="2">Alpha/beta fold hydrolase</fullName>
    </submittedName>
</protein>
<feature type="domain" description="AB hydrolase-1" evidence="1">
    <location>
        <begin position="39"/>
        <end position="269"/>
    </location>
</feature>
<dbReference type="Pfam" id="PF00561">
    <property type="entry name" value="Abhydrolase_1"/>
    <property type="match status" value="1"/>
</dbReference>
<sequence length="292" mass="31378">MHTLETLRARYATERSRFATLEGIPLHYTDEGARDPDAPVIVLVHGSFLDLASYDPWLPAFAGYRVVRYDRLRWGLTGQGAGPTITYADEEALLAALVAHLGLERFVLAGSSSGGMTAAAYAAHHPERVSRLVLINFPLGHGRINNAAKAKEPAPAPLPPVEAMRKLLVANFAEPGLVTEAMVSRYGEMMDREDPTGAIASSYAQAALWGEAERAKLLGELSMPTLVMWSRHNRTLAVEHGEAAFAAVGGQDKQFVVIEGAGHMLPLEKGELSGQVAGRFADGEELPAAISE</sequence>
<dbReference type="PRINTS" id="PR00111">
    <property type="entry name" value="ABHYDROLASE"/>
</dbReference>
<dbReference type="GO" id="GO:0016787">
    <property type="term" value="F:hydrolase activity"/>
    <property type="evidence" value="ECO:0007669"/>
    <property type="project" value="UniProtKB-KW"/>
</dbReference>
<keyword evidence="2" id="KW-0378">Hydrolase</keyword>
<reference evidence="2 3" key="1">
    <citation type="submission" date="2024-09" db="EMBL/GenBank/DDBJ databases">
        <authorList>
            <person name="Sun Q."/>
            <person name="Mori K."/>
        </authorList>
    </citation>
    <scope>NUCLEOTIDE SEQUENCE [LARGE SCALE GENOMIC DNA]</scope>
    <source>
        <strain evidence="2 3">CCM 7706</strain>
    </source>
</reference>
<dbReference type="PANTHER" id="PTHR43689:SF8">
    <property type="entry name" value="ALPHA_BETA-HYDROLASES SUPERFAMILY PROTEIN"/>
    <property type="match status" value="1"/>
</dbReference>
<proteinExistence type="predicted"/>
<keyword evidence="3" id="KW-1185">Reference proteome</keyword>
<dbReference type="SUPFAM" id="SSF53474">
    <property type="entry name" value="alpha/beta-Hydrolases"/>
    <property type="match status" value="1"/>
</dbReference>
<dbReference type="Proteomes" id="UP001589798">
    <property type="component" value="Unassembled WGS sequence"/>
</dbReference>